<dbReference type="SUPFAM" id="SSF56954">
    <property type="entry name" value="Outer membrane efflux proteins (OEP)"/>
    <property type="match status" value="1"/>
</dbReference>
<keyword evidence="5" id="KW-0812">Transmembrane</keyword>
<feature type="coiled-coil region" evidence="8">
    <location>
        <begin position="288"/>
        <end position="319"/>
    </location>
</feature>
<dbReference type="InterPro" id="IPR003423">
    <property type="entry name" value="OMP_efflux"/>
</dbReference>
<evidence type="ECO:0000256" key="3">
    <source>
        <dbReference type="ARBA" id="ARBA00022448"/>
    </source>
</evidence>
<evidence type="ECO:0000256" key="6">
    <source>
        <dbReference type="ARBA" id="ARBA00023136"/>
    </source>
</evidence>
<dbReference type="Gene3D" id="1.20.1600.10">
    <property type="entry name" value="Outer membrane efflux proteins (OEP)"/>
    <property type="match status" value="1"/>
</dbReference>
<dbReference type="RefSeq" id="WP_283269327.1">
    <property type="nucleotide sequence ID" value="NZ_CP125669.1"/>
</dbReference>
<dbReference type="Pfam" id="PF02321">
    <property type="entry name" value="OEP"/>
    <property type="match status" value="2"/>
</dbReference>
<dbReference type="InterPro" id="IPR051906">
    <property type="entry name" value="TolC-like"/>
</dbReference>
<keyword evidence="10" id="KW-1185">Reference proteome</keyword>
<evidence type="ECO:0000256" key="2">
    <source>
        <dbReference type="ARBA" id="ARBA00007613"/>
    </source>
</evidence>
<keyword evidence="7" id="KW-0998">Cell outer membrane</keyword>
<evidence type="ECO:0000256" key="8">
    <source>
        <dbReference type="SAM" id="Coils"/>
    </source>
</evidence>
<gene>
    <name evidence="9" type="ORF">QLH32_10875</name>
</gene>
<keyword evidence="4" id="KW-1134">Transmembrane beta strand</keyword>
<evidence type="ECO:0000256" key="5">
    <source>
        <dbReference type="ARBA" id="ARBA00022692"/>
    </source>
</evidence>
<evidence type="ECO:0000256" key="1">
    <source>
        <dbReference type="ARBA" id="ARBA00004442"/>
    </source>
</evidence>
<sequence length="393" mass="43931">MHESQLKLSQLNLAQGQAMLQQAKQQYGLNVNLVGQYGHEKVVTPQGVYVPTEGSRNFHGAELQFDYPLYTFGRYRTGINAAKMQLAARGQAVSGQSADTILQTVKVYCNVLKQQALLDLKIQMRANLKQSLYEAERRFKVGMITRADLAQVQAQYAQGIADVVSVQSNLKIAQTQFNLVTGQVAQDLKQIANLPTIPANVETALGQLEQHPLLRQAQYEQQAAQQQYHLSKLELKPMLMLNSRAGVQDQLETPNSKSENYSVSAQLKIPLFDDGLNRANRLKALTDVDLAKQKAQTLKQNLQQDIQTSYAQLEAIRQNRLALHEAVQSATVALQYIKKEQEVGTKTTFDELTAEQTLFDMQTQQVLNDQDEVVLVYQLLDQMGGLNAVNNSK</sequence>
<name>A0ABY8SAW6_9GAMM</name>
<comment type="similarity">
    <text evidence="2">Belongs to the outer membrane factor (OMF) (TC 1.B.17) family.</text>
</comment>
<keyword evidence="3" id="KW-0813">Transport</keyword>
<reference evidence="9 10" key="1">
    <citation type="submission" date="2023-05" db="EMBL/GenBank/DDBJ databases">
        <title>The complete genome of Acinetobacter sp. nov KCTC 92772.</title>
        <authorList>
            <person name="Zhou G."/>
        </authorList>
    </citation>
    <scope>NUCLEOTIDE SEQUENCE [LARGE SCALE GENOMIC DNA]</scope>
    <source>
        <strain evidence="9 10">KCTC 92772</strain>
    </source>
</reference>
<dbReference type="PANTHER" id="PTHR30026">
    <property type="entry name" value="OUTER MEMBRANE PROTEIN TOLC"/>
    <property type="match status" value="1"/>
</dbReference>
<keyword evidence="8" id="KW-0175">Coiled coil</keyword>
<proteinExistence type="inferred from homology"/>
<evidence type="ECO:0000256" key="4">
    <source>
        <dbReference type="ARBA" id="ARBA00022452"/>
    </source>
</evidence>
<evidence type="ECO:0000256" key="7">
    <source>
        <dbReference type="ARBA" id="ARBA00023237"/>
    </source>
</evidence>
<protein>
    <submittedName>
        <fullName evidence="9">TolC family protein</fullName>
    </submittedName>
</protein>
<dbReference type="EMBL" id="CP125669">
    <property type="protein sequence ID" value="WHP07657.1"/>
    <property type="molecule type" value="Genomic_DNA"/>
</dbReference>
<evidence type="ECO:0000313" key="9">
    <source>
        <dbReference type="EMBL" id="WHP07657.1"/>
    </source>
</evidence>
<organism evidence="9 10">
    <name type="scientific">Acinetobacter corruptisaponis</name>
    <dbReference type="NCBI Taxonomy" id="3045147"/>
    <lineage>
        <taxon>Bacteria</taxon>
        <taxon>Pseudomonadati</taxon>
        <taxon>Pseudomonadota</taxon>
        <taxon>Gammaproteobacteria</taxon>
        <taxon>Moraxellales</taxon>
        <taxon>Moraxellaceae</taxon>
        <taxon>Acinetobacter</taxon>
    </lineage>
</organism>
<evidence type="ECO:0000313" key="10">
    <source>
        <dbReference type="Proteomes" id="UP001229836"/>
    </source>
</evidence>
<comment type="subcellular location">
    <subcellularLocation>
        <location evidence="1">Cell outer membrane</location>
    </subcellularLocation>
</comment>
<accession>A0ABY8SAW6</accession>
<keyword evidence="6" id="KW-0472">Membrane</keyword>
<dbReference type="Proteomes" id="UP001229836">
    <property type="component" value="Chromosome"/>
</dbReference>
<dbReference type="PANTHER" id="PTHR30026:SF20">
    <property type="entry name" value="OUTER MEMBRANE PROTEIN TOLC"/>
    <property type="match status" value="1"/>
</dbReference>